<name>A0A5J6WXJ8_9GAMM</name>
<dbReference type="InterPro" id="IPR013655">
    <property type="entry name" value="PAS_fold_3"/>
</dbReference>
<dbReference type="InterPro" id="IPR035965">
    <property type="entry name" value="PAS-like_dom_sf"/>
</dbReference>
<keyword evidence="9" id="KW-1185">Reference proteome</keyword>
<dbReference type="Pfam" id="PF00990">
    <property type="entry name" value="GGDEF"/>
    <property type="match status" value="1"/>
</dbReference>
<dbReference type="PROSITE" id="PS50113">
    <property type="entry name" value="PAC"/>
    <property type="match status" value="1"/>
</dbReference>
<dbReference type="SUPFAM" id="SSF55785">
    <property type="entry name" value="PYP-like sensor domain (PAS domain)"/>
    <property type="match status" value="1"/>
</dbReference>
<feature type="domain" description="PAS" evidence="5">
    <location>
        <begin position="14"/>
        <end position="86"/>
    </location>
</feature>
<dbReference type="InterPro" id="IPR000700">
    <property type="entry name" value="PAS-assoc_C"/>
</dbReference>
<dbReference type="PROSITE" id="PS50887">
    <property type="entry name" value="GGDEF"/>
    <property type="match status" value="1"/>
</dbReference>
<dbReference type="PANTHER" id="PTHR45138">
    <property type="entry name" value="REGULATORY COMPONENTS OF SENSORY TRANSDUCTION SYSTEM"/>
    <property type="match status" value="1"/>
</dbReference>
<dbReference type="EMBL" id="CP040449">
    <property type="protein sequence ID" value="QFI55919.1"/>
    <property type="molecule type" value="Genomic_DNA"/>
</dbReference>
<evidence type="ECO:0000256" key="3">
    <source>
        <dbReference type="ARBA" id="ARBA00034247"/>
    </source>
</evidence>
<dbReference type="CDD" id="cd00130">
    <property type="entry name" value="PAS"/>
    <property type="match status" value="1"/>
</dbReference>
<evidence type="ECO:0000256" key="4">
    <source>
        <dbReference type="SAM" id="Coils"/>
    </source>
</evidence>
<dbReference type="SUPFAM" id="SSF55073">
    <property type="entry name" value="Nucleotide cyclase"/>
    <property type="match status" value="1"/>
</dbReference>
<dbReference type="InterPro" id="IPR050469">
    <property type="entry name" value="Diguanylate_Cyclase"/>
</dbReference>
<evidence type="ECO:0000256" key="2">
    <source>
        <dbReference type="ARBA" id="ARBA00012528"/>
    </source>
</evidence>
<evidence type="ECO:0000259" key="5">
    <source>
        <dbReference type="PROSITE" id="PS50112"/>
    </source>
</evidence>
<dbReference type="RefSeq" id="WP_042047751.1">
    <property type="nucleotide sequence ID" value="NZ_CDBY01000062.1"/>
</dbReference>
<dbReference type="GO" id="GO:0052621">
    <property type="term" value="F:diguanylate cyclase activity"/>
    <property type="evidence" value="ECO:0007669"/>
    <property type="project" value="UniProtKB-EC"/>
</dbReference>
<comment type="cofactor">
    <cofactor evidence="1">
        <name>Mg(2+)</name>
        <dbReference type="ChEBI" id="CHEBI:18420"/>
    </cofactor>
</comment>
<dbReference type="PANTHER" id="PTHR45138:SF9">
    <property type="entry name" value="DIGUANYLATE CYCLASE DGCM-RELATED"/>
    <property type="match status" value="1"/>
</dbReference>
<dbReference type="SMART" id="SM00267">
    <property type="entry name" value="GGDEF"/>
    <property type="match status" value="1"/>
</dbReference>
<dbReference type="InterPro" id="IPR001610">
    <property type="entry name" value="PAC"/>
</dbReference>
<dbReference type="PROSITE" id="PS50112">
    <property type="entry name" value="PAS"/>
    <property type="match status" value="1"/>
</dbReference>
<proteinExistence type="predicted"/>
<dbReference type="Proteomes" id="UP000594034">
    <property type="component" value="Chromosome"/>
</dbReference>
<organism evidence="8 9">
    <name type="scientific">Aeromonas simiae</name>
    <dbReference type="NCBI Taxonomy" id="218936"/>
    <lineage>
        <taxon>Bacteria</taxon>
        <taxon>Pseudomonadati</taxon>
        <taxon>Pseudomonadota</taxon>
        <taxon>Gammaproteobacteria</taxon>
        <taxon>Aeromonadales</taxon>
        <taxon>Aeromonadaceae</taxon>
        <taxon>Aeromonas</taxon>
    </lineage>
</organism>
<dbReference type="CDD" id="cd01949">
    <property type="entry name" value="GGDEF"/>
    <property type="match status" value="1"/>
</dbReference>
<gene>
    <name evidence="8" type="ORF">FE240_15230</name>
</gene>
<feature type="coiled-coil region" evidence="4">
    <location>
        <begin position="138"/>
        <end position="165"/>
    </location>
</feature>
<evidence type="ECO:0000313" key="8">
    <source>
        <dbReference type="EMBL" id="QFI55919.1"/>
    </source>
</evidence>
<dbReference type="SMART" id="SM00091">
    <property type="entry name" value="PAS"/>
    <property type="match status" value="1"/>
</dbReference>
<dbReference type="Pfam" id="PF08447">
    <property type="entry name" value="PAS_3"/>
    <property type="match status" value="1"/>
</dbReference>
<dbReference type="InterPro" id="IPR000014">
    <property type="entry name" value="PAS"/>
</dbReference>
<dbReference type="Gene3D" id="3.30.450.20">
    <property type="entry name" value="PAS domain"/>
    <property type="match status" value="1"/>
</dbReference>
<dbReference type="EC" id="2.7.7.65" evidence="2"/>
<feature type="domain" description="GGDEF" evidence="7">
    <location>
        <begin position="207"/>
        <end position="333"/>
    </location>
</feature>
<evidence type="ECO:0000313" key="9">
    <source>
        <dbReference type="Proteomes" id="UP000594034"/>
    </source>
</evidence>
<feature type="domain" description="PAC" evidence="6">
    <location>
        <begin position="90"/>
        <end position="143"/>
    </location>
</feature>
<dbReference type="Gene3D" id="3.30.70.270">
    <property type="match status" value="1"/>
</dbReference>
<dbReference type="NCBIfam" id="TIGR00229">
    <property type="entry name" value="sensory_box"/>
    <property type="match status" value="1"/>
</dbReference>
<protein>
    <recommendedName>
        <fullName evidence="2">diguanylate cyclase</fullName>
        <ecNumber evidence="2">2.7.7.65</ecNumber>
    </recommendedName>
</protein>
<evidence type="ECO:0000259" key="7">
    <source>
        <dbReference type="PROSITE" id="PS50887"/>
    </source>
</evidence>
<evidence type="ECO:0000256" key="1">
    <source>
        <dbReference type="ARBA" id="ARBA00001946"/>
    </source>
</evidence>
<dbReference type="AlphaFoldDB" id="A0A5J6WXJ8"/>
<dbReference type="FunFam" id="3.30.70.270:FF:000001">
    <property type="entry name" value="Diguanylate cyclase domain protein"/>
    <property type="match status" value="1"/>
</dbReference>
<dbReference type="SMART" id="SM00086">
    <property type="entry name" value="PAC"/>
    <property type="match status" value="1"/>
</dbReference>
<reference evidence="8 9" key="1">
    <citation type="submission" date="2019-05" db="EMBL/GenBank/DDBJ databases">
        <title>OXA-830, a novel chromosomally encoded expanded-spectrum class D beta-lactamase in Aeromonas simiae.</title>
        <authorList>
            <person name="Zhou W."/>
            <person name="Chen Q."/>
        </authorList>
    </citation>
    <scope>NUCLEOTIDE SEQUENCE [LARGE SCALE GENOMIC DNA]</scope>
    <source>
        <strain evidence="8 9">A6</strain>
    </source>
</reference>
<accession>A0A5J6WXJ8</accession>
<evidence type="ECO:0000259" key="6">
    <source>
        <dbReference type="PROSITE" id="PS50113"/>
    </source>
</evidence>
<comment type="catalytic activity">
    <reaction evidence="3">
        <text>2 GTP = 3',3'-c-di-GMP + 2 diphosphate</text>
        <dbReference type="Rhea" id="RHEA:24898"/>
        <dbReference type="ChEBI" id="CHEBI:33019"/>
        <dbReference type="ChEBI" id="CHEBI:37565"/>
        <dbReference type="ChEBI" id="CHEBI:58805"/>
        <dbReference type="EC" id="2.7.7.65"/>
    </reaction>
</comment>
<dbReference type="InterPro" id="IPR029787">
    <property type="entry name" value="Nucleotide_cyclase"/>
</dbReference>
<dbReference type="OrthoDB" id="9812260at2"/>
<dbReference type="InterPro" id="IPR043128">
    <property type="entry name" value="Rev_trsase/Diguanyl_cyclase"/>
</dbReference>
<dbReference type="KEGG" id="asim:FE240_15230"/>
<dbReference type="NCBIfam" id="TIGR00254">
    <property type="entry name" value="GGDEF"/>
    <property type="match status" value="1"/>
</dbReference>
<keyword evidence="4" id="KW-0175">Coiled coil</keyword>
<dbReference type="InterPro" id="IPR000160">
    <property type="entry name" value="GGDEF_dom"/>
</dbReference>
<sequence>MLGESQEISLQEVDEKALHAILEVISDGVWDWNANTGFVYRNPGWYTMLGYSPHTLGNTVFTWEGVIHPEDLERVMTHFDAYINGLSDHYCIEYRCRTQSGDYIWIEDRGRIVARNGDGSVARMIGAHRDIHARKLLLERLESRNVSLERLVEERTAELIQLNAELKSQVELNRQLAETDCLTQAFNRHGMEKALKRECERAKRFNHPLSLVIMDVDDFKAINDRYGHAAGDRALVQLVALVRLHVREIDLIARWGGDEFMIILPSTPLHSARVVAEKIQELMLYHPLIEEEPVTLSVGLAEYRRHDTPQELTVRADRALYRAKSSGKNLICH</sequence>